<dbReference type="FunFam" id="1.10.8.640:FF:000001">
    <property type="entry name" value="Cytochrome c-type biogenesis protein"/>
    <property type="match status" value="1"/>
</dbReference>
<evidence type="ECO:0000313" key="10">
    <source>
        <dbReference type="Proteomes" id="UP000244892"/>
    </source>
</evidence>
<dbReference type="InterPro" id="IPR005616">
    <property type="entry name" value="CcmH/CycL/Ccl2/NrfF_N"/>
</dbReference>
<evidence type="ECO:0000256" key="1">
    <source>
        <dbReference type="ARBA" id="ARBA00010342"/>
    </source>
</evidence>
<evidence type="ECO:0000256" key="7">
    <source>
        <dbReference type="RuleBase" id="RU364112"/>
    </source>
</evidence>
<organism evidence="9 10">
    <name type="scientific">Aquabacterium olei</name>
    <dbReference type="NCBI Taxonomy" id="1296669"/>
    <lineage>
        <taxon>Bacteria</taxon>
        <taxon>Pseudomonadati</taxon>
        <taxon>Pseudomonadota</taxon>
        <taxon>Betaproteobacteria</taxon>
        <taxon>Burkholderiales</taxon>
        <taxon>Aquabacterium</taxon>
    </lineage>
</organism>
<evidence type="ECO:0000256" key="6">
    <source>
        <dbReference type="ARBA" id="ARBA00023004"/>
    </source>
</evidence>
<feature type="transmembrane region" description="Helical" evidence="7">
    <location>
        <begin position="92"/>
        <end position="113"/>
    </location>
</feature>
<dbReference type="KEGG" id="aon:DEH84_08755"/>
<keyword evidence="2 7" id="KW-0349">Heme</keyword>
<evidence type="ECO:0000256" key="2">
    <source>
        <dbReference type="ARBA" id="ARBA00022617"/>
    </source>
</evidence>
<keyword evidence="7" id="KW-0472">Membrane</keyword>
<dbReference type="GO" id="GO:0017004">
    <property type="term" value="P:cytochrome complex assembly"/>
    <property type="evidence" value="ECO:0007669"/>
    <property type="project" value="UniProtKB-KW"/>
</dbReference>
<dbReference type="Gene3D" id="1.10.8.640">
    <property type="entry name" value="Cytochrome C biogenesis protein"/>
    <property type="match status" value="1"/>
</dbReference>
<gene>
    <name evidence="9" type="ORF">DEH84_08755</name>
</gene>
<dbReference type="CDD" id="cd16378">
    <property type="entry name" value="CcmH_N"/>
    <property type="match status" value="1"/>
</dbReference>
<dbReference type="InterPro" id="IPR051263">
    <property type="entry name" value="C-type_cytochrome_biogenesis"/>
</dbReference>
<keyword evidence="6 7" id="KW-0408">Iron</keyword>
<dbReference type="GO" id="GO:0005886">
    <property type="term" value="C:plasma membrane"/>
    <property type="evidence" value="ECO:0007669"/>
    <property type="project" value="TreeGrafter"/>
</dbReference>
<evidence type="ECO:0000256" key="5">
    <source>
        <dbReference type="ARBA" id="ARBA00022748"/>
    </source>
</evidence>
<feature type="chain" id="PRO_5015802052" description="Cytochrome c-type biogenesis protein" evidence="7">
    <location>
        <begin position="19"/>
        <end position="131"/>
    </location>
</feature>
<accession>A0A2U8FRS7</accession>
<evidence type="ECO:0000313" key="9">
    <source>
        <dbReference type="EMBL" id="AWI53508.1"/>
    </source>
</evidence>
<dbReference type="Pfam" id="PF03918">
    <property type="entry name" value="CcmH"/>
    <property type="match status" value="1"/>
</dbReference>
<dbReference type="EMBL" id="CP029210">
    <property type="protein sequence ID" value="AWI53508.1"/>
    <property type="molecule type" value="Genomic_DNA"/>
</dbReference>
<keyword evidence="3 7" id="KW-0479">Metal-binding</keyword>
<comment type="similarity">
    <text evidence="1 7">Belongs to the CcmH/CycL/Ccl2/NrfF family.</text>
</comment>
<comment type="function">
    <text evidence="7">Possible subunit of a heme lyase.</text>
</comment>
<dbReference type="RefSeq" id="WP_109036508.1">
    <property type="nucleotide sequence ID" value="NZ_CP029210.1"/>
</dbReference>
<dbReference type="PANTHER" id="PTHR47870">
    <property type="entry name" value="CYTOCHROME C-TYPE BIOGENESIS PROTEIN CCMH"/>
    <property type="match status" value="1"/>
</dbReference>
<keyword evidence="7" id="KW-1133">Transmembrane helix</keyword>
<keyword evidence="7" id="KW-0812">Transmembrane</keyword>
<dbReference type="OrthoDB" id="9804975at2"/>
<name>A0A2U8FRS7_9BURK</name>
<keyword evidence="10" id="KW-1185">Reference proteome</keyword>
<dbReference type="GO" id="GO:0046872">
    <property type="term" value="F:metal ion binding"/>
    <property type="evidence" value="ECO:0007669"/>
    <property type="project" value="UniProtKB-KW"/>
</dbReference>
<dbReference type="Proteomes" id="UP000244892">
    <property type="component" value="Chromosome"/>
</dbReference>
<dbReference type="AlphaFoldDB" id="A0A2U8FRS7"/>
<sequence>MKRLLIAVVLSVVWPAGAAPDRLHALATELRCPVCQNQTLADSNADLARDLKAEIARQIEQGRSDEQIRAFMVQRYGEFVLYEPPVRADTTVLWAGPFALLALGAGALGWRLLRLRQRPQTHTTPTPERQT</sequence>
<proteinExistence type="inferred from homology"/>
<feature type="signal peptide" evidence="7">
    <location>
        <begin position="1"/>
        <end position="18"/>
    </location>
</feature>
<protein>
    <recommendedName>
        <fullName evidence="7">Cytochrome c-type biogenesis protein</fullName>
    </recommendedName>
</protein>
<keyword evidence="4 7" id="KW-0732">Signal</keyword>
<dbReference type="InterPro" id="IPR038297">
    <property type="entry name" value="CcmH/CycL/NrfF/Ccl2_sf"/>
</dbReference>
<evidence type="ECO:0000256" key="4">
    <source>
        <dbReference type="ARBA" id="ARBA00022729"/>
    </source>
</evidence>
<evidence type="ECO:0000256" key="3">
    <source>
        <dbReference type="ARBA" id="ARBA00022723"/>
    </source>
</evidence>
<feature type="domain" description="CcmH/CycL/Ccl2/NrfF N-terminal" evidence="8">
    <location>
        <begin position="21"/>
        <end position="123"/>
    </location>
</feature>
<keyword evidence="5" id="KW-0201">Cytochrome c-type biogenesis</keyword>
<evidence type="ECO:0000259" key="8">
    <source>
        <dbReference type="Pfam" id="PF03918"/>
    </source>
</evidence>
<dbReference type="PANTHER" id="PTHR47870:SF1">
    <property type="entry name" value="CYTOCHROME C-TYPE BIOGENESIS PROTEIN CCMH"/>
    <property type="match status" value="1"/>
</dbReference>
<reference evidence="9 10" key="1">
    <citation type="submission" date="2018-05" db="EMBL/GenBank/DDBJ databases">
        <title>complete genome sequence of Aquabacterium olei NBRC 110486.</title>
        <authorList>
            <person name="Tang B."/>
            <person name="Chang J."/>
            <person name="Zhang L."/>
            <person name="Yang H."/>
        </authorList>
    </citation>
    <scope>NUCLEOTIDE SEQUENCE [LARGE SCALE GENOMIC DNA]</scope>
    <source>
        <strain evidence="9 10">NBRC 110486</strain>
    </source>
</reference>